<evidence type="ECO:0000256" key="1">
    <source>
        <dbReference type="SAM" id="MobiDB-lite"/>
    </source>
</evidence>
<protein>
    <submittedName>
        <fullName evidence="2">Uncharacterized protein</fullName>
    </submittedName>
</protein>
<organism evidence="2 3">
    <name type="scientific">Champsocephalus gunnari</name>
    <name type="common">Mackerel icefish</name>
    <dbReference type="NCBI Taxonomy" id="52237"/>
    <lineage>
        <taxon>Eukaryota</taxon>
        <taxon>Metazoa</taxon>
        <taxon>Chordata</taxon>
        <taxon>Craniata</taxon>
        <taxon>Vertebrata</taxon>
        <taxon>Euteleostomi</taxon>
        <taxon>Actinopterygii</taxon>
        <taxon>Neopterygii</taxon>
        <taxon>Teleostei</taxon>
        <taxon>Neoteleostei</taxon>
        <taxon>Acanthomorphata</taxon>
        <taxon>Eupercaria</taxon>
        <taxon>Perciformes</taxon>
        <taxon>Notothenioidei</taxon>
        <taxon>Channichthyidae</taxon>
        <taxon>Champsocephalus</taxon>
    </lineage>
</organism>
<evidence type="ECO:0000313" key="2">
    <source>
        <dbReference type="EMBL" id="KAK5933692.1"/>
    </source>
</evidence>
<dbReference type="AlphaFoldDB" id="A0AAN8E5X9"/>
<reference evidence="2 3" key="1">
    <citation type="journal article" date="2023" name="Mol. Biol. Evol.">
        <title>Genomics of Secondarily Temperate Adaptation in the Only Non-Antarctic Icefish.</title>
        <authorList>
            <person name="Rivera-Colon A.G."/>
            <person name="Rayamajhi N."/>
            <person name="Minhas B.F."/>
            <person name="Madrigal G."/>
            <person name="Bilyk K.T."/>
            <person name="Yoon V."/>
            <person name="Hune M."/>
            <person name="Gregory S."/>
            <person name="Cheng C.H.C."/>
            <person name="Catchen J.M."/>
        </authorList>
    </citation>
    <scope>NUCLEOTIDE SEQUENCE [LARGE SCALE GENOMIC DNA]</scope>
    <source>
        <tissue evidence="2">White muscle</tissue>
    </source>
</reference>
<gene>
    <name evidence="2" type="ORF">CgunFtcFv8_014153</name>
</gene>
<comment type="caution">
    <text evidence="2">The sequence shown here is derived from an EMBL/GenBank/DDBJ whole genome shotgun (WGS) entry which is preliminary data.</text>
</comment>
<keyword evidence="3" id="KW-1185">Reference proteome</keyword>
<accession>A0AAN8E5X9</accession>
<name>A0AAN8E5X9_CHAGU</name>
<feature type="compositionally biased region" description="Basic and acidic residues" evidence="1">
    <location>
        <begin position="27"/>
        <end position="41"/>
    </location>
</feature>
<feature type="compositionally biased region" description="Gly residues" evidence="1">
    <location>
        <begin position="1"/>
        <end position="11"/>
    </location>
</feature>
<evidence type="ECO:0000313" key="3">
    <source>
        <dbReference type="Proteomes" id="UP001331515"/>
    </source>
</evidence>
<dbReference type="Proteomes" id="UP001331515">
    <property type="component" value="Unassembled WGS sequence"/>
</dbReference>
<feature type="region of interest" description="Disordered" evidence="1">
    <location>
        <begin position="1"/>
        <end position="51"/>
    </location>
</feature>
<dbReference type="EMBL" id="JAURVH010001514">
    <property type="protein sequence ID" value="KAK5933692.1"/>
    <property type="molecule type" value="Genomic_DNA"/>
</dbReference>
<sequence>MLESGGGGGESLGEVWEGSGRGGLGEEVGRGLGEEVWERRSGGRSGRGGLGEEVWERLGRTGWDFKFFDETN</sequence>
<proteinExistence type="predicted"/>